<dbReference type="Gene3D" id="1.10.472.10">
    <property type="entry name" value="Cyclin-like"/>
    <property type="match status" value="1"/>
</dbReference>
<dbReference type="GO" id="GO:0019901">
    <property type="term" value="F:protein kinase binding"/>
    <property type="evidence" value="ECO:0007669"/>
    <property type="project" value="InterPro"/>
</dbReference>
<dbReference type="InterPro" id="IPR013922">
    <property type="entry name" value="Cyclin_PHO80-like"/>
</dbReference>
<dbReference type="PANTHER" id="PTHR15615">
    <property type="match status" value="1"/>
</dbReference>
<evidence type="ECO:0000256" key="2">
    <source>
        <dbReference type="ARBA" id="ARBA00022618"/>
    </source>
</evidence>
<dbReference type="STRING" id="52838.A0A4S8J678"/>
<gene>
    <name evidence="5" type="ORF">C4D60_Mb11t23330</name>
</gene>
<organism evidence="5 6">
    <name type="scientific">Musa balbisiana</name>
    <name type="common">Banana</name>
    <dbReference type="NCBI Taxonomy" id="52838"/>
    <lineage>
        <taxon>Eukaryota</taxon>
        <taxon>Viridiplantae</taxon>
        <taxon>Streptophyta</taxon>
        <taxon>Embryophyta</taxon>
        <taxon>Tracheophyta</taxon>
        <taxon>Spermatophyta</taxon>
        <taxon>Magnoliopsida</taxon>
        <taxon>Liliopsida</taxon>
        <taxon>Zingiberales</taxon>
        <taxon>Musaceae</taxon>
        <taxon>Musa</taxon>
    </lineage>
</organism>
<feature type="region of interest" description="Disordered" evidence="4">
    <location>
        <begin position="37"/>
        <end position="58"/>
    </location>
</feature>
<comment type="caution">
    <text evidence="5">The sequence shown here is derived from an EMBL/GenBank/DDBJ whole genome shotgun (WGS) entry which is preliminary data.</text>
</comment>
<protein>
    <recommendedName>
        <fullName evidence="7">Cyclin</fullName>
    </recommendedName>
</protein>
<proteinExistence type="inferred from homology"/>
<dbReference type="AlphaFoldDB" id="A0A4S8J678"/>
<keyword evidence="6" id="KW-1185">Reference proteome</keyword>
<name>A0A4S8J678_MUSBA</name>
<comment type="similarity">
    <text evidence="1">Belongs to the cyclin family. Cyclin U/P subfamily.</text>
</comment>
<dbReference type="Proteomes" id="UP000317650">
    <property type="component" value="Chromosome 11"/>
</dbReference>
<evidence type="ECO:0000313" key="6">
    <source>
        <dbReference type="Proteomes" id="UP000317650"/>
    </source>
</evidence>
<sequence>MPSSTMEDVAGGEAEAVALVLEGIVHALERMVARNERVTRADAEEEEEEEEGETAALGAERMQGRGLAAFRGTRSPGISVGKYLERLWRYTGCSASCFVVSFVYIDRAAHRHPASPVVSLNVHRLVLTSLLIASKVLDDKHHNNAFFAKVGGVSNAELNRMELELLFLLDFGLVVSSRVFESYRRHLEKEKMLARATQEMGRAVVDASANGGVHGLRNGSSRHSFSSPRCSIDCYYITNPPSLAWKHHTSPLLLLLLLLLRSHR</sequence>
<keyword evidence="2" id="KW-0132">Cell division</keyword>
<accession>A0A4S8J678</accession>
<dbReference type="Pfam" id="PF08613">
    <property type="entry name" value="Cyclin"/>
    <property type="match status" value="1"/>
</dbReference>
<dbReference type="InterPro" id="IPR036915">
    <property type="entry name" value="Cyclin-like_sf"/>
</dbReference>
<dbReference type="SUPFAM" id="SSF47954">
    <property type="entry name" value="Cyclin-like"/>
    <property type="match status" value="1"/>
</dbReference>
<evidence type="ECO:0000256" key="4">
    <source>
        <dbReference type="SAM" id="MobiDB-lite"/>
    </source>
</evidence>
<keyword evidence="3" id="KW-0131">Cell cycle</keyword>
<evidence type="ECO:0008006" key="7">
    <source>
        <dbReference type="Google" id="ProtNLM"/>
    </source>
</evidence>
<reference evidence="5 6" key="1">
    <citation type="journal article" date="2019" name="Nat. Plants">
        <title>Genome sequencing of Musa balbisiana reveals subgenome evolution and function divergence in polyploid bananas.</title>
        <authorList>
            <person name="Yao X."/>
        </authorList>
    </citation>
    <scope>NUCLEOTIDE SEQUENCE [LARGE SCALE GENOMIC DNA]</scope>
    <source>
        <strain evidence="6">cv. DH-PKW</strain>
        <tissue evidence="5">Leaves</tissue>
    </source>
</reference>
<evidence type="ECO:0000313" key="5">
    <source>
        <dbReference type="EMBL" id="THU57018.1"/>
    </source>
</evidence>
<feature type="compositionally biased region" description="Acidic residues" evidence="4">
    <location>
        <begin position="43"/>
        <end position="53"/>
    </location>
</feature>
<evidence type="ECO:0000256" key="3">
    <source>
        <dbReference type="ARBA" id="ARBA00023306"/>
    </source>
</evidence>
<dbReference type="PANTHER" id="PTHR15615:SF121">
    <property type="entry name" value="CYCLIN-U1-1"/>
    <property type="match status" value="1"/>
</dbReference>
<dbReference type="EMBL" id="PYDT01000007">
    <property type="protein sequence ID" value="THU57018.1"/>
    <property type="molecule type" value="Genomic_DNA"/>
</dbReference>
<evidence type="ECO:0000256" key="1">
    <source>
        <dbReference type="ARBA" id="ARBA00007215"/>
    </source>
</evidence>
<dbReference type="GO" id="GO:0051301">
    <property type="term" value="P:cell division"/>
    <property type="evidence" value="ECO:0007669"/>
    <property type="project" value="UniProtKB-KW"/>
</dbReference>